<feature type="transmembrane region" description="Helical" evidence="3">
    <location>
        <begin position="21"/>
        <end position="40"/>
    </location>
</feature>
<dbReference type="GO" id="GO:0005886">
    <property type="term" value="C:plasma membrane"/>
    <property type="evidence" value="ECO:0007669"/>
    <property type="project" value="TreeGrafter"/>
</dbReference>
<comment type="caution">
    <text evidence="5">The sequence shown here is derived from an EMBL/GenBank/DDBJ whole genome shotgun (WGS) entry which is preliminary data.</text>
</comment>
<keyword evidence="1" id="KW-0175">Coiled coil</keyword>
<sequence>MQLAVEIRFYRIIAAAWRHRYLLVIPPIVMPLVGLVIGMMSPRVYDSHTSFLIQESAKLNPFLKDLSVETHIQQRIKALETLLHSRHILQQVAEEQKLYSEEAKQAEKDWVVRKLSSRLSVSLFGSDLVRIQYRSPEKGNMAPILSNVREVFINQLLAPERSSVSNSEKFLLEQLERQRELLNQSEQDLSVFKAEFALQLPGLMNNNITEISELKRQIAEKETELAGQAAVLETLHTQLLRNNPVLASLEKDIIRLKSDLVSLQARYTDQHSKVISANNQLQRLQDERRELISLTESINSIDELERLWQASGTALPSHTSPEHILSGQGTIVMAQLEEAESARARHQRIEHELGQLKKQLNQVLALVNNSGDIEQTLLRLNRDLDVQRKVYSELLDRYERAKITGALGSYEQRDRIKIIDKAFEPSVPSNLPVVVFVAAGLVAGIGLGSGIALLIELTDSRLRYIEDVQKSAGVPVLTRIPLVKENSYVLDLSEFDLDEITDSDTTNNNQPPAIEGELQ</sequence>
<feature type="region of interest" description="Disordered" evidence="2">
    <location>
        <begin position="500"/>
        <end position="519"/>
    </location>
</feature>
<feature type="transmembrane region" description="Helical" evidence="3">
    <location>
        <begin position="433"/>
        <end position="455"/>
    </location>
</feature>
<dbReference type="AlphaFoldDB" id="A0A839IRN2"/>
<dbReference type="PANTHER" id="PTHR32309:SF13">
    <property type="entry name" value="FERRIC ENTEROBACTIN TRANSPORT PROTEIN FEPE"/>
    <property type="match status" value="1"/>
</dbReference>
<protein>
    <submittedName>
        <fullName evidence="5">Chain-length determining protein</fullName>
    </submittedName>
</protein>
<dbReference type="EMBL" id="JACJFM010000014">
    <property type="protein sequence ID" value="MBB1487340.1"/>
    <property type="molecule type" value="Genomic_DNA"/>
</dbReference>
<gene>
    <name evidence="5" type="ORF">H4O21_12055</name>
</gene>
<accession>A0A839IRN2</accession>
<feature type="coiled-coil region" evidence="1">
    <location>
        <begin position="168"/>
        <end position="297"/>
    </location>
</feature>
<evidence type="ECO:0000256" key="2">
    <source>
        <dbReference type="SAM" id="MobiDB-lite"/>
    </source>
</evidence>
<evidence type="ECO:0000259" key="4">
    <source>
        <dbReference type="Pfam" id="PF13807"/>
    </source>
</evidence>
<dbReference type="RefSeq" id="WP_182809122.1">
    <property type="nucleotide sequence ID" value="NZ_JACJFM010000014.1"/>
</dbReference>
<keyword evidence="3" id="KW-0812">Transmembrane</keyword>
<proteinExistence type="predicted"/>
<organism evidence="5 6">
    <name type="scientific">Oceanospirillum sediminis</name>
    <dbReference type="NCBI Taxonomy" id="2760088"/>
    <lineage>
        <taxon>Bacteria</taxon>
        <taxon>Pseudomonadati</taxon>
        <taxon>Pseudomonadota</taxon>
        <taxon>Gammaproteobacteria</taxon>
        <taxon>Oceanospirillales</taxon>
        <taxon>Oceanospirillaceae</taxon>
        <taxon>Oceanospirillum</taxon>
    </lineage>
</organism>
<feature type="domain" description="Tyrosine-protein kinase G-rich" evidence="4">
    <location>
        <begin position="373"/>
        <end position="454"/>
    </location>
</feature>
<dbReference type="Pfam" id="PF13807">
    <property type="entry name" value="GNVR"/>
    <property type="match status" value="1"/>
</dbReference>
<evidence type="ECO:0000256" key="3">
    <source>
        <dbReference type="SAM" id="Phobius"/>
    </source>
</evidence>
<dbReference type="InterPro" id="IPR050445">
    <property type="entry name" value="Bact_polysacc_biosynth/exp"/>
</dbReference>
<keyword evidence="3" id="KW-0472">Membrane</keyword>
<dbReference type="Gene3D" id="1.10.287.1490">
    <property type="match status" value="1"/>
</dbReference>
<name>A0A839IRN2_9GAMM</name>
<evidence type="ECO:0000256" key="1">
    <source>
        <dbReference type="SAM" id="Coils"/>
    </source>
</evidence>
<dbReference type="Proteomes" id="UP000565262">
    <property type="component" value="Unassembled WGS sequence"/>
</dbReference>
<evidence type="ECO:0000313" key="6">
    <source>
        <dbReference type="Proteomes" id="UP000565262"/>
    </source>
</evidence>
<keyword evidence="3" id="KW-1133">Transmembrane helix</keyword>
<dbReference type="InterPro" id="IPR032807">
    <property type="entry name" value="GNVR"/>
</dbReference>
<reference evidence="5 6" key="1">
    <citation type="submission" date="2020-08" db="EMBL/GenBank/DDBJ databases">
        <title>Oceanospirillum sp. nov. isolated from marine sediment.</title>
        <authorList>
            <person name="Ji X."/>
        </authorList>
    </citation>
    <scope>NUCLEOTIDE SEQUENCE [LARGE SCALE GENOMIC DNA]</scope>
    <source>
        <strain evidence="5 6">D5</strain>
    </source>
</reference>
<dbReference type="PANTHER" id="PTHR32309">
    <property type="entry name" value="TYROSINE-PROTEIN KINASE"/>
    <property type="match status" value="1"/>
</dbReference>
<feature type="coiled-coil region" evidence="1">
    <location>
        <begin position="332"/>
        <end position="366"/>
    </location>
</feature>
<keyword evidence="6" id="KW-1185">Reference proteome</keyword>
<dbReference type="GO" id="GO:0004713">
    <property type="term" value="F:protein tyrosine kinase activity"/>
    <property type="evidence" value="ECO:0007669"/>
    <property type="project" value="TreeGrafter"/>
</dbReference>
<evidence type="ECO:0000313" key="5">
    <source>
        <dbReference type="EMBL" id="MBB1487340.1"/>
    </source>
</evidence>